<keyword evidence="8 13" id="KW-0863">Zinc-finger</keyword>
<evidence type="ECO:0000256" key="2">
    <source>
        <dbReference type="ARBA" id="ARBA00004167"/>
    </source>
</evidence>
<evidence type="ECO:0000256" key="1">
    <source>
        <dbReference type="ARBA" id="ARBA00000900"/>
    </source>
</evidence>
<dbReference type="GO" id="GO:0016567">
    <property type="term" value="P:protein ubiquitination"/>
    <property type="evidence" value="ECO:0007669"/>
    <property type="project" value="InterPro"/>
</dbReference>
<evidence type="ECO:0000256" key="9">
    <source>
        <dbReference type="ARBA" id="ARBA00022786"/>
    </source>
</evidence>
<organism evidence="17 18">
    <name type="scientific">Papaver somniferum</name>
    <name type="common">Opium poppy</name>
    <dbReference type="NCBI Taxonomy" id="3469"/>
    <lineage>
        <taxon>Eukaryota</taxon>
        <taxon>Viridiplantae</taxon>
        <taxon>Streptophyta</taxon>
        <taxon>Embryophyta</taxon>
        <taxon>Tracheophyta</taxon>
        <taxon>Spermatophyta</taxon>
        <taxon>Magnoliopsida</taxon>
        <taxon>Ranunculales</taxon>
        <taxon>Papaveraceae</taxon>
        <taxon>Papaveroideae</taxon>
        <taxon>Papaver</taxon>
    </lineage>
</organism>
<dbReference type="FunFam" id="3.30.40.10:FF:000187">
    <property type="entry name" value="E3 ubiquitin-protein ligase ATL6"/>
    <property type="match status" value="1"/>
</dbReference>
<evidence type="ECO:0000256" key="13">
    <source>
        <dbReference type="PROSITE-ProRule" id="PRU00175"/>
    </source>
</evidence>
<dbReference type="EC" id="2.3.2.27" evidence="4"/>
<feature type="domain" description="RING-type" evidence="16">
    <location>
        <begin position="124"/>
        <end position="166"/>
    </location>
</feature>
<dbReference type="GO" id="GO:0016020">
    <property type="term" value="C:membrane"/>
    <property type="evidence" value="ECO:0007669"/>
    <property type="project" value="UniProtKB-SubCell"/>
</dbReference>
<keyword evidence="7" id="KW-0479">Metal-binding</keyword>
<evidence type="ECO:0000256" key="15">
    <source>
        <dbReference type="SAM" id="Phobius"/>
    </source>
</evidence>
<feature type="compositionally biased region" description="Low complexity" evidence="14">
    <location>
        <begin position="211"/>
        <end position="225"/>
    </location>
</feature>
<evidence type="ECO:0000259" key="16">
    <source>
        <dbReference type="PROSITE" id="PS50089"/>
    </source>
</evidence>
<dbReference type="PANTHER" id="PTHR46913:SF1">
    <property type="entry name" value="RING-H2 FINGER PROTEIN ATL16"/>
    <property type="match status" value="1"/>
</dbReference>
<dbReference type="Gramene" id="RZC78076">
    <property type="protein sequence ID" value="RZC78076"/>
    <property type="gene ID" value="C5167_002312"/>
</dbReference>
<protein>
    <recommendedName>
        <fullName evidence="4">RING-type E3 ubiquitin transferase</fullName>
        <ecNumber evidence="4">2.3.2.27</ecNumber>
    </recommendedName>
</protein>
<dbReference type="Gene3D" id="3.30.40.10">
    <property type="entry name" value="Zinc/RING finger domain, C3HC4 (zinc finger)"/>
    <property type="match status" value="1"/>
</dbReference>
<keyword evidence="10" id="KW-0862">Zinc</keyword>
<dbReference type="EMBL" id="CM010723">
    <property type="protein sequence ID" value="RZC78076.1"/>
    <property type="molecule type" value="Genomic_DNA"/>
</dbReference>
<keyword evidence="11 15" id="KW-1133">Transmembrane helix</keyword>
<evidence type="ECO:0000256" key="6">
    <source>
        <dbReference type="ARBA" id="ARBA00022692"/>
    </source>
</evidence>
<name>A0A4Y7KYV0_PAPSO</name>
<dbReference type="InterPro" id="IPR044600">
    <property type="entry name" value="ATL1/ATL16-like"/>
</dbReference>
<keyword evidence="5" id="KW-0808">Transferase</keyword>
<feature type="transmembrane region" description="Helical" evidence="15">
    <location>
        <begin position="33"/>
        <end position="59"/>
    </location>
</feature>
<dbReference type="AlphaFoldDB" id="A0A4Y7KYV0"/>
<evidence type="ECO:0000256" key="8">
    <source>
        <dbReference type="ARBA" id="ARBA00022771"/>
    </source>
</evidence>
<evidence type="ECO:0000313" key="18">
    <source>
        <dbReference type="Proteomes" id="UP000316621"/>
    </source>
</evidence>
<evidence type="ECO:0000313" key="17">
    <source>
        <dbReference type="EMBL" id="RZC78076.1"/>
    </source>
</evidence>
<dbReference type="GO" id="GO:0061630">
    <property type="term" value="F:ubiquitin protein ligase activity"/>
    <property type="evidence" value="ECO:0007669"/>
    <property type="project" value="UniProtKB-EC"/>
</dbReference>
<evidence type="ECO:0000256" key="14">
    <source>
        <dbReference type="SAM" id="MobiDB-lite"/>
    </source>
</evidence>
<dbReference type="CDD" id="cd16461">
    <property type="entry name" value="RING-H2_EL5-like"/>
    <property type="match status" value="1"/>
</dbReference>
<sequence length="304" mass="32939">MGRTSLLSPPESPQSSSVSDGFFPSINSYDGKVMLAAIVSLLVVISFVLLLHVYARWLLGQAQQRRRQQSHVFDSTTLHHRHLRTTIYDDTYVDSPMNGLDASAISSLPLFAYKSDLYKNGLDCVICLSCFEEDEMGRNLPKCSHVFHVECIDMWLQSHSCCPICRAPAGPDKAATVINSLSTSTQTEAAGVQDEAAAELAVVSTDANSPTENSIHSTTSNSNIENAKDSLSAQAGRTLSSLSTSLLPLLPSTSLGCSLKRMLSRRRTTVRALASDALPGMHELIICLLRLIVIDTVLIPGPPH</sequence>
<keyword evidence="6 15" id="KW-0812">Transmembrane</keyword>
<dbReference type="GO" id="GO:0008270">
    <property type="term" value="F:zinc ion binding"/>
    <property type="evidence" value="ECO:0007669"/>
    <property type="project" value="UniProtKB-KW"/>
</dbReference>
<evidence type="ECO:0000256" key="10">
    <source>
        <dbReference type="ARBA" id="ARBA00022833"/>
    </source>
</evidence>
<comment type="subcellular location">
    <subcellularLocation>
        <location evidence="2">Membrane</location>
        <topology evidence="2">Single-pass membrane protein</topology>
    </subcellularLocation>
</comment>
<reference evidence="17 18" key="1">
    <citation type="journal article" date="2018" name="Science">
        <title>The opium poppy genome and morphinan production.</title>
        <authorList>
            <person name="Guo L."/>
            <person name="Winzer T."/>
            <person name="Yang X."/>
            <person name="Li Y."/>
            <person name="Ning Z."/>
            <person name="He Z."/>
            <person name="Teodor R."/>
            <person name="Lu Y."/>
            <person name="Bowser T.A."/>
            <person name="Graham I.A."/>
            <person name="Ye K."/>
        </authorList>
    </citation>
    <scope>NUCLEOTIDE SEQUENCE [LARGE SCALE GENOMIC DNA]</scope>
    <source>
        <strain evidence="18">cv. HN1</strain>
        <tissue evidence="17">Leaves</tissue>
    </source>
</reference>
<evidence type="ECO:0000256" key="3">
    <source>
        <dbReference type="ARBA" id="ARBA00004906"/>
    </source>
</evidence>
<keyword evidence="9" id="KW-0833">Ubl conjugation pathway</keyword>
<proteinExistence type="predicted"/>
<dbReference type="PANTHER" id="PTHR46913">
    <property type="entry name" value="RING-H2 FINGER PROTEIN ATL16"/>
    <property type="match status" value="1"/>
</dbReference>
<dbReference type="OMA" id="VFPSARQ"/>
<dbReference type="SUPFAM" id="SSF57850">
    <property type="entry name" value="RING/U-box"/>
    <property type="match status" value="1"/>
</dbReference>
<evidence type="ECO:0000256" key="12">
    <source>
        <dbReference type="ARBA" id="ARBA00023136"/>
    </source>
</evidence>
<evidence type="ECO:0000256" key="11">
    <source>
        <dbReference type="ARBA" id="ARBA00022989"/>
    </source>
</evidence>
<dbReference type="InterPro" id="IPR013083">
    <property type="entry name" value="Znf_RING/FYVE/PHD"/>
</dbReference>
<dbReference type="Proteomes" id="UP000316621">
    <property type="component" value="Chromosome 9"/>
</dbReference>
<evidence type="ECO:0000256" key="4">
    <source>
        <dbReference type="ARBA" id="ARBA00012483"/>
    </source>
</evidence>
<dbReference type="Pfam" id="PF13639">
    <property type="entry name" value="zf-RING_2"/>
    <property type="match status" value="1"/>
</dbReference>
<evidence type="ECO:0000256" key="7">
    <source>
        <dbReference type="ARBA" id="ARBA00022723"/>
    </source>
</evidence>
<evidence type="ECO:0000256" key="5">
    <source>
        <dbReference type="ARBA" id="ARBA00022679"/>
    </source>
</evidence>
<comment type="catalytic activity">
    <reaction evidence="1">
        <text>S-ubiquitinyl-[E2 ubiquitin-conjugating enzyme]-L-cysteine + [acceptor protein]-L-lysine = [E2 ubiquitin-conjugating enzyme]-L-cysteine + N(6)-ubiquitinyl-[acceptor protein]-L-lysine.</text>
        <dbReference type="EC" id="2.3.2.27"/>
    </reaction>
</comment>
<accession>A0A4Y7KYV0</accession>
<gene>
    <name evidence="17" type="ORF">C5167_002312</name>
</gene>
<keyword evidence="18" id="KW-1185">Reference proteome</keyword>
<comment type="pathway">
    <text evidence="3">Protein modification; protein ubiquitination.</text>
</comment>
<dbReference type="InterPro" id="IPR001841">
    <property type="entry name" value="Znf_RING"/>
</dbReference>
<dbReference type="SMART" id="SM00184">
    <property type="entry name" value="RING"/>
    <property type="match status" value="1"/>
</dbReference>
<feature type="region of interest" description="Disordered" evidence="14">
    <location>
        <begin position="205"/>
        <end position="226"/>
    </location>
</feature>
<keyword evidence="12 15" id="KW-0472">Membrane</keyword>
<dbReference type="PROSITE" id="PS50089">
    <property type="entry name" value="ZF_RING_2"/>
    <property type="match status" value="1"/>
</dbReference>